<comment type="caution">
    <text evidence="3">The sequence shown here is derived from an EMBL/GenBank/DDBJ whole genome shotgun (WGS) entry which is preliminary data.</text>
</comment>
<dbReference type="PANTHER" id="PTHR38690">
    <property type="entry name" value="PROTEASE-RELATED"/>
    <property type="match status" value="1"/>
</dbReference>
<accession>X0WB15</accession>
<dbReference type="InterPro" id="IPR025263">
    <property type="entry name" value="YhdP_central"/>
</dbReference>
<sequence length="142" mass="15821">MFNVDEISRRLSLDFSDIFSKGLAFDQIKGQGDIRNGNLYSDKMFVVAPSSLIEINGRTGLVSQDYDLKVVVAPRLGSQISMLSALANPIAGAMVFLAHKVFSKQLSRMIQYQYEIKGSWDSPDISSLRREPDPETEEGTSR</sequence>
<evidence type="ECO:0000256" key="1">
    <source>
        <dbReference type="SAM" id="MobiDB-lite"/>
    </source>
</evidence>
<name>X0WB15_9ZZZZ</name>
<dbReference type="EMBL" id="BARS01034274">
    <property type="protein sequence ID" value="GAG20402.1"/>
    <property type="molecule type" value="Genomic_DNA"/>
</dbReference>
<dbReference type="PANTHER" id="PTHR38690:SF1">
    <property type="entry name" value="PROTEASE"/>
    <property type="match status" value="1"/>
</dbReference>
<dbReference type="InterPro" id="IPR011836">
    <property type="entry name" value="YhdP"/>
</dbReference>
<organism evidence="3">
    <name type="scientific">marine sediment metagenome</name>
    <dbReference type="NCBI Taxonomy" id="412755"/>
    <lineage>
        <taxon>unclassified sequences</taxon>
        <taxon>metagenomes</taxon>
        <taxon>ecological metagenomes</taxon>
    </lineage>
</organism>
<reference evidence="3" key="1">
    <citation type="journal article" date="2014" name="Front. Microbiol.">
        <title>High frequency of phylogenetically diverse reductive dehalogenase-homologous genes in deep subseafloor sedimentary metagenomes.</title>
        <authorList>
            <person name="Kawai M."/>
            <person name="Futagami T."/>
            <person name="Toyoda A."/>
            <person name="Takaki Y."/>
            <person name="Nishi S."/>
            <person name="Hori S."/>
            <person name="Arai W."/>
            <person name="Tsubouchi T."/>
            <person name="Morono Y."/>
            <person name="Uchiyama I."/>
            <person name="Ito T."/>
            <person name="Fujiyama A."/>
            <person name="Inagaki F."/>
            <person name="Takami H."/>
        </authorList>
    </citation>
    <scope>NUCLEOTIDE SEQUENCE</scope>
    <source>
        <strain evidence="3">Expedition CK06-06</strain>
    </source>
</reference>
<dbReference type="Pfam" id="PF13116">
    <property type="entry name" value="YhdP"/>
    <property type="match status" value="1"/>
</dbReference>
<feature type="compositionally biased region" description="Basic and acidic residues" evidence="1">
    <location>
        <begin position="127"/>
        <end position="142"/>
    </location>
</feature>
<evidence type="ECO:0000259" key="2">
    <source>
        <dbReference type="Pfam" id="PF13116"/>
    </source>
</evidence>
<evidence type="ECO:0000313" key="3">
    <source>
        <dbReference type="EMBL" id="GAG20402.1"/>
    </source>
</evidence>
<gene>
    <name evidence="3" type="ORF">S01H1_52973</name>
</gene>
<feature type="region of interest" description="Disordered" evidence="1">
    <location>
        <begin position="121"/>
        <end position="142"/>
    </location>
</feature>
<protein>
    <recommendedName>
        <fullName evidence="2">YhdP central domain-containing protein</fullName>
    </recommendedName>
</protein>
<proteinExistence type="predicted"/>
<feature type="domain" description="YhdP central" evidence="2">
    <location>
        <begin position="2"/>
        <end position="125"/>
    </location>
</feature>
<dbReference type="AlphaFoldDB" id="X0WB15"/>